<reference evidence="16" key="1">
    <citation type="submission" date="2014-12" db="EMBL/GenBank/DDBJ databases">
        <title>Complete genome sequence of a multi-drug resistant Klebsiella pneumoniae.</title>
        <authorList>
            <person name="Hua X."/>
            <person name="Chen Q."/>
            <person name="Li X."/>
            <person name="Feng Y."/>
            <person name="Ruan Z."/>
            <person name="Yu Y."/>
        </authorList>
    </citation>
    <scope>NUCLEOTIDE SEQUENCE [LARGE SCALE GENOMIC DNA]</scope>
    <source>
        <strain evidence="16">5.12</strain>
    </source>
</reference>
<evidence type="ECO:0000256" key="9">
    <source>
        <dbReference type="ARBA" id="ARBA00023160"/>
    </source>
</evidence>
<feature type="active site" description="For beta-ketoacyl synthase activity" evidence="12">
    <location>
        <position position="164"/>
    </location>
</feature>
<dbReference type="SMART" id="SM00825">
    <property type="entry name" value="PKS_KS"/>
    <property type="match status" value="1"/>
</dbReference>
<dbReference type="Pfam" id="PF00109">
    <property type="entry name" value="ketoacyl-synt"/>
    <property type="match status" value="1"/>
</dbReference>
<comment type="pathway">
    <text evidence="1 11">Lipid metabolism; fatty acid biosynthesis.</text>
</comment>
<dbReference type="Gene3D" id="3.40.47.10">
    <property type="match status" value="1"/>
</dbReference>
<proteinExistence type="inferred from homology"/>
<reference evidence="15 16" key="2">
    <citation type="submission" date="2020-04" db="EMBL/GenBank/DDBJ databases">
        <title>Complete genome sequence of Alteromonas pelagimontana 5.12T.</title>
        <authorList>
            <person name="Sinha R.K."/>
            <person name="Krishnan K.P."/>
            <person name="Kurian J.P."/>
        </authorList>
    </citation>
    <scope>NUCLEOTIDE SEQUENCE [LARGE SCALE GENOMIC DNA]</scope>
    <source>
        <strain evidence="15 16">5.12</strain>
    </source>
</reference>
<dbReference type="PANTHER" id="PTHR11712">
    <property type="entry name" value="POLYKETIDE SYNTHASE-RELATED"/>
    <property type="match status" value="1"/>
</dbReference>
<protein>
    <recommendedName>
        <fullName evidence="4 11">3-oxoacyl-[acyl-carrier-protein] synthase 2</fullName>
        <ecNumber evidence="3 11">2.3.1.179</ecNumber>
    </recommendedName>
</protein>
<evidence type="ECO:0000256" key="13">
    <source>
        <dbReference type="RuleBase" id="RU003694"/>
    </source>
</evidence>
<dbReference type="KEGG" id="apel:CA267_000865"/>
<dbReference type="NCBIfam" id="NF004970">
    <property type="entry name" value="PRK06333.1"/>
    <property type="match status" value="1"/>
</dbReference>
<evidence type="ECO:0000256" key="12">
    <source>
        <dbReference type="PIRSR" id="PIRSR000447-1"/>
    </source>
</evidence>
<dbReference type="GO" id="GO:0006633">
    <property type="term" value="P:fatty acid biosynthetic process"/>
    <property type="evidence" value="ECO:0007669"/>
    <property type="project" value="UniProtKB-UniRule"/>
</dbReference>
<evidence type="ECO:0000256" key="6">
    <source>
        <dbReference type="ARBA" id="ARBA00022679"/>
    </source>
</evidence>
<dbReference type="InterPro" id="IPR014030">
    <property type="entry name" value="Ketoacyl_synth_N"/>
</dbReference>
<evidence type="ECO:0000256" key="1">
    <source>
        <dbReference type="ARBA" id="ARBA00005194"/>
    </source>
</evidence>
<dbReference type="PROSITE" id="PS52004">
    <property type="entry name" value="KS3_2"/>
    <property type="match status" value="1"/>
</dbReference>
<keyword evidence="10 11" id="KW-0012">Acyltransferase</keyword>
<dbReference type="Pfam" id="PF02801">
    <property type="entry name" value="Ketoacyl-synt_C"/>
    <property type="match status" value="1"/>
</dbReference>
<dbReference type="PANTHER" id="PTHR11712:SF336">
    <property type="entry name" value="3-OXOACYL-[ACYL-CARRIER-PROTEIN] SYNTHASE, MITOCHONDRIAL"/>
    <property type="match status" value="1"/>
</dbReference>
<dbReference type="InterPro" id="IPR018201">
    <property type="entry name" value="Ketoacyl_synth_AS"/>
</dbReference>
<dbReference type="InterPro" id="IPR020841">
    <property type="entry name" value="PKS_Beta-ketoAc_synthase_dom"/>
</dbReference>
<keyword evidence="9 11" id="KW-0275">Fatty acid biosynthesis</keyword>
<evidence type="ECO:0000256" key="11">
    <source>
        <dbReference type="PIRNR" id="PIRNR000447"/>
    </source>
</evidence>
<dbReference type="UniPathway" id="UPA00094"/>
<dbReference type="GO" id="GO:0004315">
    <property type="term" value="F:3-oxoacyl-[acyl-carrier-protein] synthase activity"/>
    <property type="evidence" value="ECO:0007669"/>
    <property type="project" value="UniProtKB-UniRule"/>
</dbReference>
<dbReference type="NCBIfam" id="TIGR03150">
    <property type="entry name" value="fabF"/>
    <property type="match status" value="1"/>
</dbReference>
<gene>
    <name evidence="15" type="primary">fabF</name>
    <name evidence="15" type="ORF">CA267_000865</name>
</gene>
<dbReference type="EC" id="2.3.1.179" evidence="3 11"/>
<keyword evidence="7" id="KW-0276">Fatty acid metabolism</keyword>
<sequence>MTKRRVVVTGLGMLSPLGQSVDATWRRLLAGESGICDITHFDCSNYSTRFAGQVNDFDPQDYIDKKEAKKMDRFIQLGIAAGKQALADSGLTVNDKNATRVGVAIGSGIGGLEQIEQNHIKLLNSGPKRVSPFFVPSTITNMISGFLSIMEGLKGPNLTIVTACTTGVHNIGVAARTIAYGDADAMLAGGAEATITPLGIAGFAAARALSSNNDNPQAASRPWDKDRDGFVMGEGAGVVMLEEYESALARGAKIYGELVGFGMSGDAYHMTAPSEAGEGAAASMVNAINDANLKPEDIGYVNAHGTSTPAGDVAEVAAVKRVFGDHAFKLLVSSTKSMTGHLLGAAGSVEAIFTLLALRDKMAPPTINLDNPGEGCDLDFVAHTAKSFESPIALCNSFGFGGTNGSLIFKRV</sequence>
<dbReference type="EMBL" id="CP052766">
    <property type="protein sequence ID" value="QJR79448.1"/>
    <property type="molecule type" value="Genomic_DNA"/>
</dbReference>
<dbReference type="InterPro" id="IPR016039">
    <property type="entry name" value="Thiolase-like"/>
</dbReference>
<comment type="similarity">
    <text evidence="2 11 13">Belongs to the thiolase-like superfamily. Beta-ketoacyl-ACP synthases family.</text>
</comment>
<comment type="function">
    <text evidence="11">Involved in the type II fatty acid elongation cycle. Catalyzes the elongation of a wide range of acyl-ACP by the addition of two carbons from malonyl-ACP to an acyl acceptor. Can efficiently catalyze the conversion of palmitoleoyl-ACP (cis-hexadec-9-enoyl-ACP) to cis-vaccenoyl-ACP (cis-octadec-11-enoyl-ACP), an essential step in the thermal regulation of fatty acid composition.</text>
</comment>
<dbReference type="SUPFAM" id="SSF53901">
    <property type="entry name" value="Thiolase-like"/>
    <property type="match status" value="2"/>
</dbReference>
<dbReference type="PIRSF" id="PIRSF000447">
    <property type="entry name" value="KAS_II"/>
    <property type="match status" value="1"/>
</dbReference>
<comment type="catalytic activity">
    <reaction evidence="11">
        <text>(9Z)-hexadecenoyl-[ACP] + malonyl-[ACP] + H(+) = 3-oxo-(11Z)-octadecenoyl-[ACP] + holo-[ACP] + CO2</text>
        <dbReference type="Rhea" id="RHEA:55040"/>
        <dbReference type="Rhea" id="RHEA-COMP:9623"/>
        <dbReference type="Rhea" id="RHEA-COMP:9685"/>
        <dbReference type="Rhea" id="RHEA-COMP:10800"/>
        <dbReference type="Rhea" id="RHEA-COMP:14074"/>
        <dbReference type="ChEBI" id="CHEBI:15378"/>
        <dbReference type="ChEBI" id="CHEBI:16526"/>
        <dbReference type="ChEBI" id="CHEBI:64479"/>
        <dbReference type="ChEBI" id="CHEBI:78449"/>
        <dbReference type="ChEBI" id="CHEBI:83989"/>
        <dbReference type="ChEBI" id="CHEBI:138538"/>
        <dbReference type="EC" id="2.3.1.179"/>
    </reaction>
</comment>
<dbReference type="InterPro" id="IPR014031">
    <property type="entry name" value="Ketoacyl_synth_C"/>
</dbReference>
<dbReference type="InterPro" id="IPR017568">
    <property type="entry name" value="3-oxoacyl-ACP_synth-2"/>
</dbReference>
<evidence type="ECO:0000256" key="10">
    <source>
        <dbReference type="ARBA" id="ARBA00023315"/>
    </source>
</evidence>
<dbReference type="PROSITE" id="PS00606">
    <property type="entry name" value="KS3_1"/>
    <property type="match status" value="1"/>
</dbReference>
<keyword evidence="16" id="KW-1185">Reference proteome</keyword>
<dbReference type="OrthoDB" id="9808669at2"/>
<keyword evidence="8" id="KW-0443">Lipid metabolism</keyword>
<dbReference type="InterPro" id="IPR000794">
    <property type="entry name" value="Beta-ketoacyl_synthase"/>
</dbReference>
<evidence type="ECO:0000256" key="2">
    <source>
        <dbReference type="ARBA" id="ARBA00008467"/>
    </source>
</evidence>
<dbReference type="FunFam" id="3.40.47.10:FF:000009">
    <property type="entry name" value="3-oxoacyl-[acyl-carrier-protein] synthase 2"/>
    <property type="match status" value="1"/>
</dbReference>
<evidence type="ECO:0000256" key="3">
    <source>
        <dbReference type="ARBA" id="ARBA00012356"/>
    </source>
</evidence>
<comment type="catalytic activity">
    <reaction evidence="11">
        <text>a fatty acyl-[ACP] + malonyl-[ACP] + H(+) = a 3-oxoacyl-[ACP] + holo-[ACP] + CO2</text>
        <dbReference type="Rhea" id="RHEA:22836"/>
        <dbReference type="Rhea" id="RHEA-COMP:9623"/>
        <dbReference type="Rhea" id="RHEA-COMP:9685"/>
        <dbReference type="Rhea" id="RHEA-COMP:9916"/>
        <dbReference type="Rhea" id="RHEA-COMP:14125"/>
        <dbReference type="ChEBI" id="CHEBI:15378"/>
        <dbReference type="ChEBI" id="CHEBI:16526"/>
        <dbReference type="ChEBI" id="CHEBI:64479"/>
        <dbReference type="ChEBI" id="CHEBI:78449"/>
        <dbReference type="ChEBI" id="CHEBI:78776"/>
        <dbReference type="ChEBI" id="CHEBI:138651"/>
    </reaction>
</comment>
<dbReference type="RefSeq" id="WP_075609222.1">
    <property type="nucleotide sequence ID" value="NZ_CP052766.1"/>
</dbReference>
<organism evidence="15 16">
    <name type="scientific">Alteromonas pelagimontana</name>
    <dbReference type="NCBI Taxonomy" id="1858656"/>
    <lineage>
        <taxon>Bacteria</taxon>
        <taxon>Pseudomonadati</taxon>
        <taxon>Pseudomonadota</taxon>
        <taxon>Gammaproteobacteria</taxon>
        <taxon>Alteromonadales</taxon>
        <taxon>Alteromonadaceae</taxon>
        <taxon>Alteromonas/Salinimonas group</taxon>
        <taxon>Alteromonas</taxon>
    </lineage>
</organism>
<name>A0A6M4M9I2_9ALTE</name>
<evidence type="ECO:0000256" key="7">
    <source>
        <dbReference type="ARBA" id="ARBA00022832"/>
    </source>
</evidence>
<evidence type="ECO:0000313" key="15">
    <source>
        <dbReference type="EMBL" id="QJR79448.1"/>
    </source>
</evidence>
<keyword evidence="6 11" id="KW-0808">Transferase</keyword>
<evidence type="ECO:0000313" key="16">
    <source>
        <dbReference type="Proteomes" id="UP000219285"/>
    </source>
</evidence>
<evidence type="ECO:0000256" key="8">
    <source>
        <dbReference type="ARBA" id="ARBA00023098"/>
    </source>
</evidence>
<accession>A0A6M4M9I2</accession>
<dbReference type="GO" id="GO:0005829">
    <property type="term" value="C:cytosol"/>
    <property type="evidence" value="ECO:0007669"/>
    <property type="project" value="TreeGrafter"/>
</dbReference>
<evidence type="ECO:0000259" key="14">
    <source>
        <dbReference type="PROSITE" id="PS52004"/>
    </source>
</evidence>
<dbReference type="NCBIfam" id="NF005589">
    <property type="entry name" value="PRK07314.1"/>
    <property type="match status" value="1"/>
</dbReference>
<dbReference type="AlphaFoldDB" id="A0A6M4M9I2"/>
<dbReference type="Proteomes" id="UP000219285">
    <property type="component" value="Chromosome"/>
</dbReference>
<evidence type="ECO:0000256" key="4">
    <source>
        <dbReference type="ARBA" id="ARBA00014657"/>
    </source>
</evidence>
<evidence type="ECO:0000256" key="5">
    <source>
        <dbReference type="ARBA" id="ARBA00022516"/>
    </source>
</evidence>
<dbReference type="CDD" id="cd00834">
    <property type="entry name" value="KAS_I_II"/>
    <property type="match status" value="1"/>
</dbReference>
<feature type="domain" description="Ketosynthase family 3 (KS3)" evidence="14">
    <location>
        <begin position="3"/>
        <end position="411"/>
    </location>
</feature>
<keyword evidence="5 11" id="KW-0444">Lipid biosynthesis</keyword>